<accession>A0A5E4WTL2</accession>
<keyword evidence="3 9" id="KW-0808">Transferase</keyword>
<keyword evidence="7" id="KW-0472">Membrane</keyword>
<feature type="transmembrane region" description="Helical" evidence="7">
    <location>
        <begin position="21"/>
        <end position="42"/>
    </location>
</feature>
<sequence length="398" mass="45502">MLENAELRQRAQRSYTWLRKLNRAAVPLVFFALIALPIVWFGRASFTPAPLHENRVLEPFPDLSLHSLQRLERWFSDRFGMRDALVYYGSRLQMARTGSPTNQDVVVGPNQWLFYDQYYVPGQPHFADLQGKDPLSQGQLREITENLRVTQNALAACRIPFYLIVAPDKQYVYPEQLGVHVRAGVTMQLDQLIDYLKVELPELRLADLRPALVDAKRTSPYEMYKRTDTHWNSLGAFYGYRALADRFVRDGIIPSAPAATLDAWTVTQSPFDQGDIAISLLSLPGYFKDFNTHFEKRTPRLSQWVGAPADAPQRNDSIFSENRSGHGGLLLYKDSFSGELMPFIAEDFANTWAYLGRDMDGDEVRRRKPTVVALQIVQRNIKTLSNSPPKNMVDLCRN</sequence>
<evidence type="ECO:0000313" key="9">
    <source>
        <dbReference type="EMBL" id="VVE26934.1"/>
    </source>
</evidence>
<keyword evidence="5" id="KW-0574">Periplasm</keyword>
<keyword evidence="7" id="KW-0812">Transmembrane</keyword>
<protein>
    <submittedName>
        <fullName evidence="9">Alginate O-acetyltransferase</fullName>
    </submittedName>
</protein>
<dbReference type="GO" id="GO:0016740">
    <property type="term" value="F:transferase activity"/>
    <property type="evidence" value="ECO:0007669"/>
    <property type="project" value="UniProtKB-KW"/>
</dbReference>
<dbReference type="InterPro" id="IPR031811">
    <property type="entry name" value="ALGX/ALGJ_SGNH-like"/>
</dbReference>
<dbReference type="RefSeq" id="WP_010807055.1">
    <property type="nucleotide sequence ID" value="NZ_CABPSJ010000004.1"/>
</dbReference>
<evidence type="ECO:0000256" key="4">
    <source>
        <dbReference type="ARBA" id="ARBA00022729"/>
    </source>
</evidence>
<feature type="domain" description="AlgX/AlgJ SGNH hydrolase-like" evidence="8">
    <location>
        <begin position="105"/>
        <end position="278"/>
    </location>
</feature>
<evidence type="ECO:0000256" key="2">
    <source>
        <dbReference type="ARBA" id="ARBA00005182"/>
    </source>
</evidence>
<organism evidence="9 10">
    <name type="scientific">Pandoraea communis</name>
    <dbReference type="NCBI Taxonomy" id="2508297"/>
    <lineage>
        <taxon>Bacteria</taxon>
        <taxon>Pseudomonadati</taxon>
        <taxon>Pseudomonadota</taxon>
        <taxon>Betaproteobacteria</taxon>
        <taxon>Burkholderiales</taxon>
        <taxon>Burkholderiaceae</taxon>
        <taxon>Pandoraea</taxon>
    </lineage>
</organism>
<evidence type="ECO:0000256" key="7">
    <source>
        <dbReference type="SAM" id="Phobius"/>
    </source>
</evidence>
<name>A0A5E4WTL2_9BURK</name>
<keyword evidence="4" id="KW-0732">Signal</keyword>
<evidence type="ECO:0000256" key="1">
    <source>
        <dbReference type="ARBA" id="ARBA00004418"/>
    </source>
</evidence>
<dbReference type="EMBL" id="CABPSJ010000004">
    <property type="protein sequence ID" value="VVE26934.1"/>
    <property type="molecule type" value="Genomic_DNA"/>
</dbReference>
<evidence type="ECO:0000313" key="10">
    <source>
        <dbReference type="Proteomes" id="UP000337189"/>
    </source>
</evidence>
<gene>
    <name evidence="9" type="ORF">PCO31110_03480</name>
</gene>
<evidence type="ECO:0000256" key="3">
    <source>
        <dbReference type="ARBA" id="ARBA00022679"/>
    </source>
</evidence>
<dbReference type="Pfam" id="PF16822">
    <property type="entry name" value="ALGX"/>
    <property type="match status" value="1"/>
</dbReference>
<evidence type="ECO:0000256" key="5">
    <source>
        <dbReference type="ARBA" id="ARBA00022764"/>
    </source>
</evidence>
<dbReference type="GO" id="GO:0042121">
    <property type="term" value="P:alginic acid biosynthetic process"/>
    <property type="evidence" value="ECO:0007669"/>
    <property type="project" value="UniProtKB-UniPathway"/>
</dbReference>
<proteinExistence type="predicted"/>
<comment type="subcellular location">
    <subcellularLocation>
        <location evidence="1">Periplasm</location>
    </subcellularLocation>
</comment>
<evidence type="ECO:0000256" key="6">
    <source>
        <dbReference type="ARBA" id="ARBA00022841"/>
    </source>
</evidence>
<reference evidence="9 10" key="1">
    <citation type="submission" date="2019-08" db="EMBL/GenBank/DDBJ databases">
        <authorList>
            <person name="Peeters C."/>
        </authorList>
    </citation>
    <scope>NUCLEOTIDE SEQUENCE [LARGE SCALE GENOMIC DNA]</scope>
    <source>
        <strain evidence="9 10">LMG 31110</strain>
    </source>
</reference>
<dbReference type="UniPathway" id="UPA00286"/>
<dbReference type="GO" id="GO:0042597">
    <property type="term" value="C:periplasmic space"/>
    <property type="evidence" value="ECO:0007669"/>
    <property type="project" value="UniProtKB-SubCell"/>
</dbReference>
<dbReference type="Proteomes" id="UP000337189">
    <property type="component" value="Unassembled WGS sequence"/>
</dbReference>
<comment type="pathway">
    <text evidence="2">Glycan biosynthesis; alginate biosynthesis.</text>
</comment>
<keyword evidence="7" id="KW-1133">Transmembrane helix</keyword>
<dbReference type="AlphaFoldDB" id="A0A5E4WTL2"/>
<dbReference type="OrthoDB" id="9760774at2"/>
<evidence type="ECO:0000259" key="8">
    <source>
        <dbReference type="Pfam" id="PF16822"/>
    </source>
</evidence>
<keyword evidence="6" id="KW-0016">Alginate biosynthesis</keyword>